<organism evidence="1">
    <name type="scientific">Rhizophora mucronata</name>
    <name type="common">Asiatic mangrove</name>
    <dbReference type="NCBI Taxonomy" id="61149"/>
    <lineage>
        <taxon>Eukaryota</taxon>
        <taxon>Viridiplantae</taxon>
        <taxon>Streptophyta</taxon>
        <taxon>Embryophyta</taxon>
        <taxon>Tracheophyta</taxon>
        <taxon>Spermatophyta</taxon>
        <taxon>Magnoliopsida</taxon>
        <taxon>eudicotyledons</taxon>
        <taxon>Gunneridae</taxon>
        <taxon>Pentapetalae</taxon>
        <taxon>rosids</taxon>
        <taxon>fabids</taxon>
        <taxon>Malpighiales</taxon>
        <taxon>Rhizophoraceae</taxon>
        <taxon>Rhizophora</taxon>
    </lineage>
</organism>
<name>A0A2P2QFI1_RHIMU</name>
<reference evidence="1" key="1">
    <citation type="submission" date="2018-02" db="EMBL/GenBank/DDBJ databases">
        <title>Rhizophora mucronata_Transcriptome.</title>
        <authorList>
            <person name="Meera S.P."/>
            <person name="Sreeshan A."/>
            <person name="Augustine A."/>
        </authorList>
    </citation>
    <scope>NUCLEOTIDE SEQUENCE</scope>
    <source>
        <tissue evidence="1">Leaf</tissue>
    </source>
</reference>
<accession>A0A2P2QFI1</accession>
<evidence type="ECO:0000313" key="1">
    <source>
        <dbReference type="EMBL" id="MBX65800.1"/>
    </source>
</evidence>
<dbReference type="EMBL" id="GGEC01085316">
    <property type="protein sequence ID" value="MBX65800.1"/>
    <property type="molecule type" value="Transcribed_RNA"/>
</dbReference>
<proteinExistence type="predicted"/>
<dbReference type="AlphaFoldDB" id="A0A2P2QFI1"/>
<protein>
    <submittedName>
        <fullName evidence="1">Uncharacterized protein</fullName>
    </submittedName>
</protein>
<sequence>MFGDNPSSLKTNFSMVLEWSLVLHVLTLSLDTKPYGHLKS</sequence>